<dbReference type="Gene3D" id="2.40.50.100">
    <property type="match status" value="1"/>
</dbReference>
<dbReference type="GO" id="GO:0003989">
    <property type="term" value="F:acetyl-CoA carboxylase activity"/>
    <property type="evidence" value="ECO:0007669"/>
    <property type="project" value="InterPro"/>
</dbReference>
<dbReference type="InterPro" id="IPR001249">
    <property type="entry name" value="AcCoA_biotinCC"/>
</dbReference>
<dbReference type="EMBL" id="DXEK01000071">
    <property type="protein sequence ID" value="HIX76824.1"/>
    <property type="molecule type" value="Genomic_DNA"/>
</dbReference>
<reference evidence="10" key="2">
    <citation type="submission" date="2021-04" db="EMBL/GenBank/DDBJ databases">
        <authorList>
            <person name="Gilroy R."/>
        </authorList>
    </citation>
    <scope>NUCLEOTIDE SEQUENCE</scope>
    <source>
        <strain evidence="10">CHK183-1962</strain>
    </source>
</reference>
<keyword evidence="7 8" id="KW-0092">Biotin</keyword>
<evidence type="ECO:0000256" key="6">
    <source>
        <dbReference type="ARBA" id="ARBA00023160"/>
    </source>
</evidence>
<keyword evidence="3 8" id="KW-0444">Lipid biosynthesis</keyword>
<dbReference type="PANTHER" id="PTHR45266:SF3">
    <property type="entry name" value="OXALOACETATE DECARBOXYLASE ALPHA CHAIN"/>
    <property type="match status" value="1"/>
</dbReference>
<dbReference type="NCBIfam" id="TIGR00531">
    <property type="entry name" value="BCCP"/>
    <property type="match status" value="1"/>
</dbReference>
<dbReference type="PANTHER" id="PTHR45266">
    <property type="entry name" value="OXALOACETATE DECARBOXYLASE ALPHA CHAIN"/>
    <property type="match status" value="1"/>
</dbReference>
<keyword evidence="4 8" id="KW-0276">Fatty acid metabolism</keyword>
<dbReference type="InterPro" id="IPR011053">
    <property type="entry name" value="Single_hybrid_motif"/>
</dbReference>
<evidence type="ECO:0000256" key="4">
    <source>
        <dbReference type="ARBA" id="ARBA00022832"/>
    </source>
</evidence>
<feature type="domain" description="Lipoyl-binding" evidence="9">
    <location>
        <begin position="115"/>
        <end position="191"/>
    </location>
</feature>
<keyword evidence="6 8" id="KW-0275">Fatty acid biosynthesis</keyword>
<dbReference type="GO" id="GO:0006633">
    <property type="term" value="P:fatty acid biosynthetic process"/>
    <property type="evidence" value="ECO:0007669"/>
    <property type="project" value="UniProtKB-KW"/>
</dbReference>
<keyword evidence="10" id="KW-0436">Ligase</keyword>
<dbReference type="CDD" id="cd06850">
    <property type="entry name" value="biotinyl_domain"/>
    <property type="match status" value="1"/>
</dbReference>
<comment type="pathway">
    <text evidence="1 8">Lipid metabolism; fatty acid biosynthesis.</text>
</comment>
<evidence type="ECO:0000313" key="11">
    <source>
        <dbReference type="Proteomes" id="UP000886890"/>
    </source>
</evidence>
<evidence type="ECO:0000256" key="1">
    <source>
        <dbReference type="ARBA" id="ARBA00005194"/>
    </source>
</evidence>
<organism evidence="10 11">
    <name type="scientific">Candidatus Fusicatenibacter merdavium</name>
    <dbReference type="NCBI Taxonomy" id="2838600"/>
    <lineage>
        <taxon>Bacteria</taxon>
        <taxon>Bacillati</taxon>
        <taxon>Bacillota</taxon>
        <taxon>Clostridia</taxon>
        <taxon>Lachnospirales</taxon>
        <taxon>Lachnospiraceae</taxon>
        <taxon>Fusicatenibacter</taxon>
    </lineage>
</organism>
<evidence type="ECO:0000256" key="2">
    <source>
        <dbReference type="ARBA" id="ARBA00017562"/>
    </source>
</evidence>
<reference evidence="10" key="1">
    <citation type="journal article" date="2021" name="PeerJ">
        <title>Extensive microbial diversity within the chicken gut microbiome revealed by metagenomics and culture.</title>
        <authorList>
            <person name="Gilroy R."/>
            <person name="Ravi A."/>
            <person name="Getino M."/>
            <person name="Pursley I."/>
            <person name="Horton D.L."/>
            <person name="Alikhan N.F."/>
            <person name="Baker D."/>
            <person name="Gharbi K."/>
            <person name="Hall N."/>
            <person name="Watson M."/>
            <person name="Adriaenssens E.M."/>
            <person name="Foster-Nyarko E."/>
            <person name="Jarju S."/>
            <person name="Secka A."/>
            <person name="Antonio M."/>
            <person name="Oren A."/>
            <person name="Chaudhuri R.R."/>
            <person name="La Ragione R."/>
            <person name="Hildebrand F."/>
            <person name="Pallen M.J."/>
        </authorList>
    </citation>
    <scope>NUCLEOTIDE SEQUENCE</scope>
    <source>
        <strain evidence="10">CHK183-1962</strain>
    </source>
</reference>
<dbReference type="InterPro" id="IPR050709">
    <property type="entry name" value="Biotin_Carboxyl_Carrier/Decarb"/>
</dbReference>
<comment type="function">
    <text evidence="8">This protein is a component of the acetyl coenzyme A carboxylase complex; first, biotin carboxylase catalyzes the carboxylation of the carrier protein and then the transcarboxylase transfers the carboxyl group to form malonyl-CoA.</text>
</comment>
<dbReference type="PROSITE" id="PS00188">
    <property type="entry name" value="BIOTIN"/>
    <property type="match status" value="1"/>
</dbReference>
<evidence type="ECO:0000313" key="10">
    <source>
        <dbReference type="EMBL" id="HIX76824.1"/>
    </source>
</evidence>
<evidence type="ECO:0000256" key="5">
    <source>
        <dbReference type="ARBA" id="ARBA00023098"/>
    </source>
</evidence>
<comment type="caution">
    <text evidence="10">The sequence shown here is derived from an EMBL/GenBank/DDBJ whole genome shotgun (WGS) entry which is preliminary data.</text>
</comment>
<dbReference type="FunFam" id="2.40.50.100:FF:000003">
    <property type="entry name" value="Acetyl-CoA carboxylase biotin carboxyl carrier protein"/>
    <property type="match status" value="1"/>
</dbReference>
<dbReference type="GO" id="GO:0009317">
    <property type="term" value="C:acetyl-CoA carboxylase complex"/>
    <property type="evidence" value="ECO:0007669"/>
    <property type="project" value="InterPro"/>
</dbReference>
<evidence type="ECO:0000256" key="8">
    <source>
        <dbReference type="RuleBase" id="RU364072"/>
    </source>
</evidence>
<dbReference type="AlphaFoldDB" id="A0A9D1XC78"/>
<accession>A0A9D1XC78</accession>
<dbReference type="SUPFAM" id="SSF51230">
    <property type="entry name" value="Single hybrid motif"/>
    <property type="match status" value="1"/>
</dbReference>
<evidence type="ECO:0000256" key="3">
    <source>
        <dbReference type="ARBA" id="ARBA00022516"/>
    </source>
</evidence>
<proteinExistence type="predicted"/>
<dbReference type="Pfam" id="PF00364">
    <property type="entry name" value="Biotin_lipoyl"/>
    <property type="match status" value="1"/>
</dbReference>
<protein>
    <recommendedName>
        <fullName evidence="2 8">Biotin carboxyl carrier protein of acetyl-CoA carboxylase</fullName>
    </recommendedName>
</protein>
<dbReference type="InterPro" id="IPR001882">
    <property type="entry name" value="Biotin_BS"/>
</dbReference>
<dbReference type="Proteomes" id="UP000886890">
    <property type="component" value="Unassembled WGS sequence"/>
</dbReference>
<evidence type="ECO:0000259" key="9">
    <source>
        <dbReference type="PROSITE" id="PS50968"/>
    </source>
</evidence>
<sequence>MEFEQIIKIIETVSNSSLTSFHYEAANGEKIDIDRAAGAAPAAVPAVSAGTETSAAAVSAAAGTSAATVVSAGAPAVVSAVSAAGAANAETGAAASAAVTPAAGEADLADNLKEGNMVKSPLVGTFYAAPAEDAEPYVKVGDHVKKGQTLGIVEAMKLMNEIESDYDGVVTAILVQNGDTVEYGMPLFCIA</sequence>
<dbReference type="PROSITE" id="PS50968">
    <property type="entry name" value="BIOTINYL_LIPOYL"/>
    <property type="match status" value="1"/>
</dbReference>
<keyword evidence="5 8" id="KW-0443">Lipid metabolism</keyword>
<dbReference type="PRINTS" id="PR01071">
    <property type="entry name" value="ACOABIOTINCC"/>
</dbReference>
<name>A0A9D1XC78_9FIRM</name>
<dbReference type="InterPro" id="IPR000089">
    <property type="entry name" value="Biotin_lipoyl"/>
</dbReference>
<gene>
    <name evidence="10" type="primary">accB</name>
    <name evidence="10" type="ORF">H9734_04410</name>
</gene>
<evidence type="ECO:0000256" key="7">
    <source>
        <dbReference type="ARBA" id="ARBA00023267"/>
    </source>
</evidence>